<evidence type="ECO:0000313" key="1">
    <source>
        <dbReference type="EMBL" id="OWZ21777.1"/>
    </source>
</evidence>
<dbReference type="InterPro" id="IPR029058">
    <property type="entry name" value="AB_hydrolase_fold"/>
</dbReference>
<accession>A0A225WXF4</accession>
<comment type="caution">
    <text evidence="1">The sequence shown here is derived from an EMBL/GenBank/DDBJ whole genome shotgun (WGS) entry which is preliminary data.</text>
</comment>
<sequence length="98" mass="10959">MAHYAQGIRDDTFAKYDYGCSCLEALGINTLVRASTLDTFATSTDVEQLRSGLPSDTIVYEQTIDAFSHLDFTWAQNANDLVYQDMLVQLDKYTGVGY</sequence>
<organism evidence="1 2">
    <name type="scientific">Phytophthora megakarya</name>
    <dbReference type="NCBI Taxonomy" id="4795"/>
    <lineage>
        <taxon>Eukaryota</taxon>
        <taxon>Sar</taxon>
        <taxon>Stramenopiles</taxon>
        <taxon>Oomycota</taxon>
        <taxon>Peronosporomycetes</taxon>
        <taxon>Peronosporales</taxon>
        <taxon>Peronosporaceae</taxon>
        <taxon>Phytophthora</taxon>
    </lineage>
</organism>
<keyword evidence="2" id="KW-1185">Reference proteome</keyword>
<dbReference type="STRING" id="4795.A0A225WXF4"/>
<dbReference type="Proteomes" id="UP000198211">
    <property type="component" value="Unassembled WGS sequence"/>
</dbReference>
<evidence type="ECO:0000313" key="2">
    <source>
        <dbReference type="Proteomes" id="UP000198211"/>
    </source>
</evidence>
<dbReference type="AlphaFoldDB" id="A0A225WXF4"/>
<reference evidence="2" key="1">
    <citation type="submission" date="2017-03" db="EMBL/GenBank/DDBJ databases">
        <title>Phytopthora megakarya and P. palmivora, two closely related causual agents of cacao black pod achieved similar genome size and gene model numbers by different mechanisms.</title>
        <authorList>
            <person name="Ali S."/>
            <person name="Shao J."/>
            <person name="Larry D.J."/>
            <person name="Kronmiller B."/>
            <person name="Shen D."/>
            <person name="Strem M.D."/>
            <person name="Melnick R.L."/>
            <person name="Guiltinan M.J."/>
            <person name="Tyler B.M."/>
            <person name="Meinhardt L.W."/>
            <person name="Bailey B.A."/>
        </authorList>
    </citation>
    <scope>NUCLEOTIDE SEQUENCE [LARGE SCALE GENOMIC DNA]</scope>
    <source>
        <strain evidence="2">zdho120</strain>
    </source>
</reference>
<dbReference type="EMBL" id="NBNE01000189">
    <property type="protein sequence ID" value="OWZ21777.1"/>
    <property type="molecule type" value="Genomic_DNA"/>
</dbReference>
<proteinExistence type="predicted"/>
<dbReference type="OrthoDB" id="109982at2759"/>
<dbReference type="PANTHER" id="PTHR11005">
    <property type="entry name" value="LYSOSOMAL ACID LIPASE-RELATED"/>
    <property type="match status" value="1"/>
</dbReference>
<protein>
    <submittedName>
        <fullName evidence="1">Lipase</fullName>
    </submittedName>
</protein>
<name>A0A225WXF4_9STRA</name>
<dbReference type="Gene3D" id="3.40.50.1820">
    <property type="entry name" value="alpha/beta hydrolase"/>
    <property type="match status" value="1"/>
</dbReference>
<gene>
    <name evidence="1" type="ORF">PHMEG_0003607</name>
</gene>